<name>A0A9D2ZZV0_9ACTN</name>
<evidence type="ECO:0000313" key="1">
    <source>
        <dbReference type="EMBL" id="HJF64664.1"/>
    </source>
</evidence>
<keyword evidence="1" id="KW-0808">Transferase</keyword>
<comment type="caution">
    <text evidence="1">The sequence shown here is derived from an EMBL/GenBank/DDBJ whole genome shotgun (WGS) entry which is preliminary data.</text>
</comment>
<dbReference type="AlphaFoldDB" id="A0A9D2ZZV0"/>
<dbReference type="EMBL" id="DYWI01000016">
    <property type="protein sequence ID" value="HJF64664.1"/>
    <property type="molecule type" value="Genomic_DNA"/>
</dbReference>
<evidence type="ECO:0000313" key="2">
    <source>
        <dbReference type="Proteomes" id="UP000786989"/>
    </source>
</evidence>
<dbReference type="GO" id="GO:0032259">
    <property type="term" value="P:methylation"/>
    <property type="evidence" value="ECO:0007669"/>
    <property type="project" value="UniProtKB-KW"/>
</dbReference>
<organism evidence="1 2">
    <name type="scientific">Slackia equolifaciens</name>
    <dbReference type="NCBI Taxonomy" id="498718"/>
    <lineage>
        <taxon>Bacteria</taxon>
        <taxon>Bacillati</taxon>
        <taxon>Actinomycetota</taxon>
        <taxon>Coriobacteriia</taxon>
        <taxon>Eggerthellales</taxon>
        <taxon>Eggerthellaceae</taxon>
        <taxon>Slackia</taxon>
    </lineage>
</organism>
<proteinExistence type="predicted"/>
<protein>
    <submittedName>
        <fullName evidence="1">Class I SAM-dependent methyltransferase</fullName>
    </submittedName>
</protein>
<reference evidence="1" key="2">
    <citation type="submission" date="2021-09" db="EMBL/GenBank/DDBJ databases">
        <authorList>
            <person name="Gilroy R."/>
        </authorList>
    </citation>
    <scope>NUCLEOTIDE SEQUENCE</scope>
    <source>
        <strain evidence="1">ChiGjej6B6-11269</strain>
    </source>
</reference>
<gene>
    <name evidence="1" type="ORF">K8U77_00910</name>
</gene>
<sequence>MDKATVRALCALNNEFYREQAESFSASREEPWPGWRRVLGHMGSLANARGADGTSWAEGVCDMADEVRHARLSVLDAACGNLRFERFLDAEYAGEFDAFAVDSCDALALPALREHDFLRGNVVYHCADFIEALIDGGAAGLAWALETSSCDAAVSFGFMHHVPGEENRVAMLRALIGAVRFGGVVAVSLWRFAESEKGRAKAVDFDRRALEDFAQGSLDVLTGLSEEARQVLEAGGKLHGAFEPGDHFLGWKNQPHVWRYCHSFSDDEIDRLVASVDSEATLLDRFCADGKTNDMNAYLVLKKR</sequence>
<dbReference type="Gene3D" id="3.40.50.150">
    <property type="entry name" value="Vaccinia Virus protein VP39"/>
    <property type="match status" value="1"/>
</dbReference>
<dbReference type="GO" id="GO:0008168">
    <property type="term" value="F:methyltransferase activity"/>
    <property type="evidence" value="ECO:0007669"/>
    <property type="project" value="UniProtKB-KW"/>
</dbReference>
<dbReference type="SUPFAM" id="SSF53335">
    <property type="entry name" value="S-adenosyl-L-methionine-dependent methyltransferases"/>
    <property type="match status" value="1"/>
</dbReference>
<dbReference type="InterPro" id="IPR029063">
    <property type="entry name" value="SAM-dependent_MTases_sf"/>
</dbReference>
<accession>A0A9D2ZZV0</accession>
<dbReference type="Proteomes" id="UP000786989">
    <property type="component" value="Unassembled WGS sequence"/>
</dbReference>
<reference evidence="1" key="1">
    <citation type="journal article" date="2021" name="PeerJ">
        <title>Extensive microbial diversity within the chicken gut microbiome revealed by metagenomics and culture.</title>
        <authorList>
            <person name="Gilroy R."/>
            <person name="Ravi A."/>
            <person name="Getino M."/>
            <person name="Pursley I."/>
            <person name="Horton D.L."/>
            <person name="Alikhan N.F."/>
            <person name="Baker D."/>
            <person name="Gharbi K."/>
            <person name="Hall N."/>
            <person name="Watson M."/>
            <person name="Adriaenssens E.M."/>
            <person name="Foster-Nyarko E."/>
            <person name="Jarju S."/>
            <person name="Secka A."/>
            <person name="Antonio M."/>
            <person name="Oren A."/>
            <person name="Chaudhuri R.R."/>
            <person name="La Ragione R."/>
            <person name="Hildebrand F."/>
            <person name="Pallen M.J."/>
        </authorList>
    </citation>
    <scope>NUCLEOTIDE SEQUENCE</scope>
    <source>
        <strain evidence="1">ChiGjej6B6-11269</strain>
    </source>
</reference>
<keyword evidence="1" id="KW-0489">Methyltransferase</keyword>